<feature type="transmembrane region" description="Helical" evidence="1">
    <location>
        <begin position="6"/>
        <end position="23"/>
    </location>
</feature>
<feature type="transmembrane region" description="Helical" evidence="1">
    <location>
        <begin position="213"/>
        <end position="231"/>
    </location>
</feature>
<keyword evidence="3" id="KW-1185">Reference proteome</keyword>
<feature type="transmembrane region" description="Helical" evidence="1">
    <location>
        <begin position="362"/>
        <end position="389"/>
    </location>
</feature>
<feature type="transmembrane region" description="Helical" evidence="1">
    <location>
        <begin position="30"/>
        <end position="47"/>
    </location>
</feature>
<reference evidence="2 3" key="1">
    <citation type="submission" date="2021-01" db="EMBL/GenBank/DDBJ databases">
        <title>Sequencing the genomes of 1000 actinobacteria strains.</title>
        <authorList>
            <person name="Klenk H.-P."/>
        </authorList>
    </citation>
    <scope>NUCLEOTIDE SEQUENCE [LARGE SCALE GENOMIC DNA]</scope>
    <source>
        <strain evidence="2 3">DSM 13657</strain>
    </source>
</reference>
<dbReference type="RefSeq" id="WP_204514558.1">
    <property type="nucleotide sequence ID" value="NZ_JAFBCP010000001.1"/>
</dbReference>
<feature type="transmembrane region" description="Helical" evidence="1">
    <location>
        <begin position="265"/>
        <end position="285"/>
    </location>
</feature>
<proteinExistence type="predicted"/>
<organism evidence="2 3">
    <name type="scientific">Brevibacterium paucivorans</name>
    <dbReference type="NCBI Taxonomy" id="170994"/>
    <lineage>
        <taxon>Bacteria</taxon>
        <taxon>Bacillati</taxon>
        <taxon>Actinomycetota</taxon>
        <taxon>Actinomycetes</taxon>
        <taxon>Micrococcales</taxon>
        <taxon>Brevibacteriaceae</taxon>
        <taxon>Brevibacterium</taxon>
    </lineage>
</organism>
<keyword evidence="1" id="KW-0472">Membrane</keyword>
<feature type="transmembrane region" description="Helical" evidence="1">
    <location>
        <begin position="88"/>
        <end position="112"/>
    </location>
</feature>
<evidence type="ECO:0000313" key="2">
    <source>
        <dbReference type="EMBL" id="MBM7815650.1"/>
    </source>
</evidence>
<feature type="transmembrane region" description="Helical" evidence="1">
    <location>
        <begin position="291"/>
        <end position="311"/>
    </location>
</feature>
<keyword evidence="1" id="KW-1133">Transmembrane helix</keyword>
<feature type="transmembrane region" description="Helical" evidence="1">
    <location>
        <begin position="323"/>
        <end position="342"/>
    </location>
</feature>
<dbReference type="CDD" id="cd21416">
    <property type="entry name" value="HDC_protein"/>
    <property type="match status" value="1"/>
</dbReference>
<protein>
    <submittedName>
        <fullName evidence="2">MFS family permease</fullName>
    </submittedName>
</protein>
<feature type="transmembrane region" description="Helical" evidence="1">
    <location>
        <begin position="59"/>
        <end position="76"/>
    </location>
</feature>
<evidence type="ECO:0000313" key="3">
    <source>
        <dbReference type="Proteomes" id="UP000809290"/>
    </source>
</evidence>
<evidence type="ECO:0000256" key="1">
    <source>
        <dbReference type="SAM" id="Phobius"/>
    </source>
</evidence>
<comment type="caution">
    <text evidence="2">The sequence shown here is derived from an EMBL/GenBank/DDBJ whole genome shotgun (WGS) entry which is preliminary data.</text>
</comment>
<keyword evidence="1" id="KW-0812">Transmembrane</keyword>
<feature type="transmembrane region" description="Helical" evidence="1">
    <location>
        <begin position="237"/>
        <end position="253"/>
    </location>
</feature>
<name>A0ABS2SIR3_9MICO</name>
<feature type="transmembrane region" description="Helical" evidence="1">
    <location>
        <begin position="144"/>
        <end position="168"/>
    </location>
</feature>
<dbReference type="EMBL" id="JAFBCP010000001">
    <property type="protein sequence ID" value="MBM7815650.1"/>
    <property type="molecule type" value="Genomic_DNA"/>
</dbReference>
<sequence>MTPIFAATIILAFIALGELMSLWSKARIPALLIAMLGTFIAVQLKIIPNTIIDDSFFPQIYAILVAPLLFHMGSLIPLKTMLAQWRSVVISIAGMIVAVGVIAAVVGPIFGFQYVVAGSGPLAGGIVSTGLTTDGLKAANVDSAIVVLPALVLMLQSLPSMPLTNLLLRKFAIKLRDSGDLEELARKQKKVEKENGSGKKLVNLPDMLVDNELFVLFLILVGGSLATLLAMPTHIPSSIIALVLGVASTAIGLTPERSMEKSSSFGIAMASVVAIVMAPLVAASLSDVLAALLPVAVILAVGAVGIMIGGAIATKLLKWKTTLGMSVALTAMYGFPADYLLTNEVVRSVGRTDEEREALSEAMLPPMLVGGFTSVSAGSVVIASVLVSFL</sequence>
<dbReference type="InterPro" id="IPR049576">
    <property type="entry name" value="HDC-like"/>
</dbReference>
<gene>
    <name evidence="2" type="ORF">JOE56_000344</name>
</gene>
<dbReference type="Proteomes" id="UP000809290">
    <property type="component" value="Unassembled WGS sequence"/>
</dbReference>
<accession>A0ABS2SIR3</accession>